<dbReference type="RefSeq" id="WP_145212960.1">
    <property type="nucleotide sequence ID" value="NZ_CP036269.1"/>
</dbReference>
<gene>
    <name evidence="1" type="ORF">Pan241w_14800</name>
</gene>
<dbReference type="InterPro" id="IPR016024">
    <property type="entry name" value="ARM-type_fold"/>
</dbReference>
<dbReference type="OrthoDB" id="5517175at2"/>
<evidence type="ECO:0000313" key="2">
    <source>
        <dbReference type="Proteomes" id="UP000317171"/>
    </source>
</evidence>
<name>A0A517RC01_9PLAN</name>
<accession>A0A517RC01</accession>
<dbReference type="KEGG" id="gaz:Pan241w_14800"/>
<dbReference type="InterPro" id="IPR011989">
    <property type="entry name" value="ARM-like"/>
</dbReference>
<evidence type="ECO:0000313" key="1">
    <source>
        <dbReference type="EMBL" id="QDT41419.1"/>
    </source>
</evidence>
<reference evidence="1 2" key="1">
    <citation type="submission" date="2019-02" db="EMBL/GenBank/DDBJ databases">
        <title>Deep-cultivation of Planctomycetes and their phenomic and genomic characterization uncovers novel biology.</title>
        <authorList>
            <person name="Wiegand S."/>
            <person name="Jogler M."/>
            <person name="Boedeker C."/>
            <person name="Pinto D."/>
            <person name="Vollmers J."/>
            <person name="Rivas-Marin E."/>
            <person name="Kohn T."/>
            <person name="Peeters S.H."/>
            <person name="Heuer A."/>
            <person name="Rast P."/>
            <person name="Oberbeckmann S."/>
            <person name="Bunk B."/>
            <person name="Jeske O."/>
            <person name="Meyerdierks A."/>
            <person name="Storesund J.E."/>
            <person name="Kallscheuer N."/>
            <person name="Luecker S."/>
            <person name="Lage O.M."/>
            <person name="Pohl T."/>
            <person name="Merkel B.J."/>
            <person name="Hornburger P."/>
            <person name="Mueller R.-W."/>
            <person name="Bruemmer F."/>
            <person name="Labrenz M."/>
            <person name="Spormann A.M."/>
            <person name="Op den Camp H."/>
            <person name="Overmann J."/>
            <person name="Amann R."/>
            <person name="Jetten M.S.M."/>
            <person name="Mascher T."/>
            <person name="Medema M.H."/>
            <person name="Devos D.P."/>
            <person name="Kaster A.-K."/>
            <person name="Ovreas L."/>
            <person name="Rohde M."/>
            <person name="Galperin M.Y."/>
            <person name="Jogler C."/>
        </authorList>
    </citation>
    <scope>NUCLEOTIDE SEQUENCE [LARGE SCALE GENOMIC DNA]</scope>
    <source>
        <strain evidence="1 2">Pan241w</strain>
    </source>
</reference>
<dbReference type="Proteomes" id="UP000317171">
    <property type="component" value="Chromosome"/>
</dbReference>
<protein>
    <recommendedName>
        <fullName evidence="3">HEAT repeat protein</fullName>
    </recommendedName>
</protein>
<proteinExistence type="predicted"/>
<dbReference type="EMBL" id="CP036269">
    <property type="protein sequence ID" value="QDT41419.1"/>
    <property type="molecule type" value="Genomic_DNA"/>
</dbReference>
<sequence length="220" mass="24929">MSKETTGDLLIKELHKDPQVFYEKGRSYQLLQEYFKDYNIATLSGLLTDKDPYVKRAAIWIASELGYESRSLITEIFPLANDDEDEYIQSYALEVLTVCAHGEHSERIIHVIEALESKRKLIRLLAMRLIANLTADQIEAGIEYFKSSNSLHVKGLKFLGDCDQLSAKQVLLLIENQEPLNRKYGAILAKCKLQSEPELMTIVAKSLDSDLREFSGSLVA</sequence>
<dbReference type="Gene3D" id="1.25.10.10">
    <property type="entry name" value="Leucine-rich Repeat Variant"/>
    <property type="match status" value="1"/>
</dbReference>
<dbReference type="SUPFAM" id="SSF48371">
    <property type="entry name" value="ARM repeat"/>
    <property type="match status" value="1"/>
</dbReference>
<evidence type="ECO:0008006" key="3">
    <source>
        <dbReference type="Google" id="ProtNLM"/>
    </source>
</evidence>
<organism evidence="1 2">
    <name type="scientific">Gimesia alba</name>
    <dbReference type="NCBI Taxonomy" id="2527973"/>
    <lineage>
        <taxon>Bacteria</taxon>
        <taxon>Pseudomonadati</taxon>
        <taxon>Planctomycetota</taxon>
        <taxon>Planctomycetia</taxon>
        <taxon>Planctomycetales</taxon>
        <taxon>Planctomycetaceae</taxon>
        <taxon>Gimesia</taxon>
    </lineage>
</organism>
<dbReference type="AlphaFoldDB" id="A0A517RC01"/>
<keyword evidence="2" id="KW-1185">Reference proteome</keyword>